<evidence type="ECO:0000256" key="9">
    <source>
        <dbReference type="ARBA" id="ARBA00022840"/>
    </source>
</evidence>
<dbReference type="Gene3D" id="3.40.50.2020">
    <property type="match status" value="2"/>
</dbReference>
<comment type="similarity">
    <text evidence="14">Belongs to the ribose-phosphate pyrophosphokinase family. Class I subfamily.</text>
</comment>
<evidence type="ECO:0000256" key="10">
    <source>
        <dbReference type="ARBA" id="ARBA00022842"/>
    </source>
</evidence>
<gene>
    <name evidence="17" type="ORF">EDC27_2240</name>
</gene>
<keyword evidence="10" id="KW-0460">Magnesium</keyword>
<dbReference type="AlphaFoldDB" id="A0A3N1UMJ9"/>
<keyword evidence="4" id="KW-0808">Transferase</keyword>
<dbReference type="GO" id="GO:0002189">
    <property type="term" value="C:ribose phosphate diphosphokinase complex"/>
    <property type="evidence" value="ECO:0007669"/>
    <property type="project" value="TreeGrafter"/>
</dbReference>
<evidence type="ECO:0000256" key="12">
    <source>
        <dbReference type="ARBA" id="ARBA00049535"/>
    </source>
</evidence>
<dbReference type="Pfam" id="PF14572">
    <property type="entry name" value="Pribosyl_synth"/>
    <property type="match status" value="1"/>
</dbReference>
<dbReference type="GO" id="GO:0006164">
    <property type="term" value="P:purine nucleotide biosynthetic process"/>
    <property type="evidence" value="ECO:0007669"/>
    <property type="project" value="TreeGrafter"/>
</dbReference>
<dbReference type="NCBIfam" id="NF002320">
    <property type="entry name" value="PRK01259.1"/>
    <property type="match status" value="1"/>
</dbReference>
<dbReference type="InterPro" id="IPR029057">
    <property type="entry name" value="PRTase-like"/>
</dbReference>
<evidence type="ECO:0000256" key="3">
    <source>
        <dbReference type="ARBA" id="ARBA00013247"/>
    </source>
</evidence>
<evidence type="ECO:0000256" key="15">
    <source>
        <dbReference type="ARBA" id="ARBA00069492"/>
    </source>
</evidence>
<evidence type="ECO:0000256" key="11">
    <source>
        <dbReference type="ARBA" id="ARBA00029942"/>
    </source>
</evidence>
<evidence type="ECO:0000313" key="17">
    <source>
        <dbReference type="EMBL" id="ROQ90968.1"/>
    </source>
</evidence>
<reference evidence="17 18" key="1">
    <citation type="submission" date="2018-11" db="EMBL/GenBank/DDBJ databases">
        <title>Genomic Encyclopedia of Type Strains, Phase IV (KMG-IV): sequencing the most valuable type-strain genomes for metagenomic binning, comparative biology and taxonomic classification.</title>
        <authorList>
            <person name="Goeker M."/>
        </authorList>
    </citation>
    <scope>NUCLEOTIDE SEQUENCE [LARGE SCALE GENOMIC DNA]</scope>
    <source>
        <strain evidence="17 18">DSM 22027</strain>
    </source>
</reference>
<evidence type="ECO:0000256" key="2">
    <source>
        <dbReference type="ARBA" id="ARBA00004996"/>
    </source>
</evidence>
<evidence type="ECO:0000256" key="14">
    <source>
        <dbReference type="ARBA" id="ARBA00061444"/>
    </source>
</evidence>
<comment type="caution">
    <text evidence="17">The sequence shown here is derived from an EMBL/GenBank/DDBJ whole genome shotgun (WGS) entry which is preliminary data.</text>
</comment>
<comment type="catalytic activity">
    <reaction evidence="12">
        <text>D-ribose 5-phosphate + ATP = 5-phospho-alpha-D-ribose 1-diphosphate + AMP + H(+)</text>
        <dbReference type="Rhea" id="RHEA:15609"/>
        <dbReference type="ChEBI" id="CHEBI:15378"/>
        <dbReference type="ChEBI" id="CHEBI:30616"/>
        <dbReference type="ChEBI" id="CHEBI:58017"/>
        <dbReference type="ChEBI" id="CHEBI:78346"/>
        <dbReference type="ChEBI" id="CHEBI:456215"/>
        <dbReference type="EC" id="2.7.6.1"/>
    </reaction>
</comment>
<dbReference type="FunFam" id="3.40.50.2020:FF:000001">
    <property type="entry name" value="Ribose-phosphate pyrophosphokinase"/>
    <property type="match status" value="1"/>
</dbReference>
<proteinExistence type="inferred from homology"/>
<comment type="cofactor">
    <cofactor evidence="1">
        <name>Mg(2+)</name>
        <dbReference type="ChEBI" id="CHEBI:18420"/>
    </cofactor>
</comment>
<keyword evidence="18" id="KW-1185">Reference proteome</keyword>
<dbReference type="PANTHER" id="PTHR10210">
    <property type="entry name" value="RIBOSE-PHOSPHATE DIPHOSPHOKINASE FAMILY MEMBER"/>
    <property type="match status" value="1"/>
</dbReference>
<dbReference type="EC" id="2.7.6.1" evidence="3"/>
<dbReference type="SMART" id="SM01400">
    <property type="entry name" value="Pribosyltran_N"/>
    <property type="match status" value="1"/>
</dbReference>
<dbReference type="GO" id="GO:0005737">
    <property type="term" value="C:cytoplasm"/>
    <property type="evidence" value="ECO:0007669"/>
    <property type="project" value="TreeGrafter"/>
</dbReference>
<organism evidence="17 18">
    <name type="scientific">Desulfosoma caldarium</name>
    <dbReference type="NCBI Taxonomy" id="610254"/>
    <lineage>
        <taxon>Bacteria</taxon>
        <taxon>Pseudomonadati</taxon>
        <taxon>Thermodesulfobacteriota</taxon>
        <taxon>Syntrophobacteria</taxon>
        <taxon>Syntrophobacterales</taxon>
        <taxon>Syntrophobacteraceae</taxon>
        <taxon>Desulfosoma</taxon>
    </lineage>
</organism>
<keyword evidence="5" id="KW-0479">Metal-binding</keyword>
<evidence type="ECO:0000259" key="16">
    <source>
        <dbReference type="Pfam" id="PF13793"/>
    </source>
</evidence>
<dbReference type="GO" id="GO:0000287">
    <property type="term" value="F:magnesium ion binding"/>
    <property type="evidence" value="ECO:0007669"/>
    <property type="project" value="InterPro"/>
</dbReference>
<evidence type="ECO:0000256" key="13">
    <source>
        <dbReference type="ARBA" id="ARBA00054914"/>
    </source>
</evidence>
<keyword evidence="8 17" id="KW-0418">Kinase</keyword>
<sequence length="311" mass="33615">MGNRLKVFAGSSNPKLAESVCRHLGMSLGKALVTRFSDGEIRVEIGENVRGVDAYVVQSTCRPVHDHLMELLLMVDALKRASAERINAVIPYYGYGRRDQKDKPRVPITAKVVANLLSAAGVDRVVSCSLHAGQIQGFFRLPVDDIPGHCFGMDEIQKEVSQDSVVVAPDAAGVARARVLAEKLRLPLAIIHREQVTGQKEAVVVGDVRGRSVFIYDDMVDTGTKVCAAVRAVMAFGAREASAFCVHGVLSSGAVERIEASELRRLMVTDTIPLPSRAAVSPKITTVSVAPLLARVMDHIHRGESVSRLFA</sequence>
<dbReference type="Pfam" id="PF13793">
    <property type="entry name" value="Pribosyltran_N"/>
    <property type="match status" value="1"/>
</dbReference>
<comment type="function">
    <text evidence="13">Involved in the biosynthesis of the central metabolite phospho-alpha-D-ribosyl-1-pyrophosphate (PRPP) via the transfer of pyrophosphoryl group from ATP to 1-hydroxyl of ribose-5-phosphate (Rib-5-P).</text>
</comment>
<dbReference type="GO" id="GO:0005524">
    <property type="term" value="F:ATP binding"/>
    <property type="evidence" value="ECO:0007669"/>
    <property type="project" value="UniProtKB-KW"/>
</dbReference>
<evidence type="ECO:0000256" key="5">
    <source>
        <dbReference type="ARBA" id="ARBA00022723"/>
    </source>
</evidence>
<feature type="domain" description="Ribose-phosphate pyrophosphokinase N-terminal" evidence="16">
    <location>
        <begin position="5"/>
        <end position="121"/>
    </location>
</feature>
<dbReference type="Proteomes" id="UP000276223">
    <property type="component" value="Unassembled WGS sequence"/>
</dbReference>
<dbReference type="GO" id="GO:0004749">
    <property type="term" value="F:ribose phosphate diphosphokinase activity"/>
    <property type="evidence" value="ECO:0007669"/>
    <property type="project" value="UniProtKB-EC"/>
</dbReference>
<evidence type="ECO:0000256" key="4">
    <source>
        <dbReference type="ARBA" id="ARBA00022679"/>
    </source>
</evidence>
<keyword evidence="6" id="KW-0545">Nucleotide biosynthesis</keyword>
<keyword evidence="7" id="KW-0547">Nucleotide-binding</keyword>
<dbReference type="PANTHER" id="PTHR10210:SF32">
    <property type="entry name" value="RIBOSE-PHOSPHATE PYROPHOSPHOKINASE 2"/>
    <property type="match status" value="1"/>
</dbReference>
<dbReference type="InterPro" id="IPR000836">
    <property type="entry name" value="PRTase_dom"/>
</dbReference>
<name>A0A3N1UMJ9_9BACT</name>
<dbReference type="InterPro" id="IPR005946">
    <property type="entry name" value="Rib-P_diPkinase"/>
</dbReference>
<accession>A0A3N1UMJ9</accession>
<dbReference type="SUPFAM" id="SSF53271">
    <property type="entry name" value="PRTase-like"/>
    <property type="match status" value="2"/>
</dbReference>
<evidence type="ECO:0000313" key="18">
    <source>
        <dbReference type="Proteomes" id="UP000276223"/>
    </source>
</evidence>
<protein>
    <recommendedName>
        <fullName evidence="15">Ribose-phosphate pyrophosphokinase</fullName>
        <ecNumber evidence="3">2.7.6.1</ecNumber>
    </recommendedName>
    <alternativeName>
        <fullName evidence="11">Phosphoribosyl pyrophosphate synthase</fullName>
    </alternativeName>
</protein>
<dbReference type="GO" id="GO:0016301">
    <property type="term" value="F:kinase activity"/>
    <property type="evidence" value="ECO:0007669"/>
    <property type="project" value="UniProtKB-KW"/>
</dbReference>
<dbReference type="EMBL" id="RJVA01000013">
    <property type="protein sequence ID" value="ROQ90968.1"/>
    <property type="molecule type" value="Genomic_DNA"/>
</dbReference>
<dbReference type="InterPro" id="IPR029099">
    <property type="entry name" value="Pribosyltran_N"/>
</dbReference>
<dbReference type="OrthoDB" id="5496547at2"/>
<dbReference type="GO" id="GO:0006015">
    <property type="term" value="P:5-phosphoribose 1-diphosphate biosynthetic process"/>
    <property type="evidence" value="ECO:0007669"/>
    <property type="project" value="TreeGrafter"/>
</dbReference>
<dbReference type="CDD" id="cd06223">
    <property type="entry name" value="PRTases_typeI"/>
    <property type="match status" value="1"/>
</dbReference>
<keyword evidence="9" id="KW-0067">ATP-binding</keyword>
<evidence type="ECO:0000256" key="1">
    <source>
        <dbReference type="ARBA" id="ARBA00001946"/>
    </source>
</evidence>
<dbReference type="NCBIfam" id="TIGR01251">
    <property type="entry name" value="ribP_PPkin"/>
    <property type="match status" value="1"/>
</dbReference>
<evidence type="ECO:0000256" key="8">
    <source>
        <dbReference type="ARBA" id="ARBA00022777"/>
    </source>
</evidence>
<evidence type="ECO:0000256" key="6">
    <source>
        <dbReference type="ARBA" id="ARBA00022727"/>
    </source>
</evidence>
<evidence type="ECO:0000256" key="7">
    <source>
        <dbReference type="ARBA" id="ARBA00022741"/>
    </source>
</evidence>
<dbReference type="RefSeq" id="WP_123290700.1">
    <property type="nucleotide sequence ID" value="NZ_RJVA01000013.1"/>
</dbReference>
<comment type="pathway">
    <text evidence="2">Metabolic intermediate biosynthesis; 5-phospho-alpha-D-ribose 1-diphosphate biosynthesis; 5-phospho-alpha-D-ribose 1-diphosphate from D-ribose 5-phosphate (route I): step 1/1.</text>
</comment>